<name>A0ACB8U030_9APHY</name>
<organism evidence="1 2">
    <name type="scientific">Irpex rosettiformis</name>
    <dbReference type="NCBI Taxonomy" id="378272"/>
    <lineage>
        <taxon>Eukaryota</taxon>
        <taxon>Fungi</taxon>
        <taxon>Dikarya</taxon>
        <taxon>Basidiomycota</taxon>
        <taxon>Agaricomycotina</taxon>
        <taxon>Agaricomycetes</taxon>
        <taxon>Polyporales</taxon>
        <taxon>Irpicaceae</taxon>
        <taxon>Irpex</taxon>
    </lineage>
</organism>
<proteinExistence type="predicted"/>
<reference evidence="1" key="1">
    <citation type="journal article" date="2021" name="Environ. Microbiol.">
        <title>Gene family expansions and transcriptome signatures uncover fungal adaptations to wood decay.</title>
        <authorList>
            <person name="Hage H."/>
            <person name="Miyauchi S."/>
            <person name="Viragh M."/>
            <person name="Drula E."/>
            <person name="Min B."/>
            <person name="Chaduli D."/>
            <person name="Navarro D."/>
            <person name="Favel A."/>
            <person name="Norest M."/>
            <person name="Lesage-Meessen L."/>
            <person name="Balint B."/>
            <person name="Merenyi Z."/>
            <person name="de Eugenio L."/>
            <person name="Morin E."/>
            <person name="Martinez A.T."/>
            <person name="Baldrian P."/>
            <person name="Stursova M."/>
            <person name="Martinez M.J."/>
            <person name="Novotny C."/>
            <person name="Magnuson J.K."/>
            <person name="Spatafora J.W."/>
            <person name="Maurice S."/>
            <person name="Pangilinan J."/>
            <person name="Andreopoulos W."/>
            <person name="LaButti K."/>
            <person name="Hundley H."/>
            <person name="Na H."/>
            <person name="Kuo A."/>
            <person name="Barry K."/>
            <person name="Lipzen A."/>
            <person name="Henrissat B."/>
            <person name="Riley R."/>
            <person name="Ahrendt S."/>
            <person name="Nagy L.G."/>
            <person name="Grigoriev I.V."/>
            <person name="Martin F."/>
            <person name="Rosso M.N."/>
        </authorList>
    </citation>
    <scope>NUCLEOTIDE SEQUENCE</scope>
    <source>
        <strain evidence="1">CBS 384.51</strain>
    </source>
</reference>
<evidence type="ECO:0000313" key="1">
    <source>
        <dbReference type="EMBL" id="KAI0087648.1"/>
    </source>
</evidence>
<dbReference type="Proteomes" id="UP001055072">
    <property type="component" value="Unassembled WGS sequence"/>
</dbReference>
<keyword evidence="2" id="KW-1185">Reference proteome</keyword>
<comment type="caution">
    <text evidence="1">The sequence shown here is derived from an EMBL/GenBank/DDBJ whole genome shotgun (WGS) entry which is preliminary data.</text>
</comment>
<gene>
    <name evidence="1" type="ORF">BDY19DRAFT_892793</name>
</gene>
<protein>
    <submittedName>
        <fullName evidence="1">Uncharacterized protein</fullName>
    </submittedName>
</protein>
<accession>A0ACB8U030</accession>
<evidence type="ECO:0000313" key="2">
    <source>
        <dbReference type="Proteomes" id="UP001055072"/>
    </source>
</evidence>
<sequence>MNSPNGALPSPIPAKPPAPSYPLLTPSGHALASGGRVRNISLDPMNPCVMYWPDNEPLPERGQIRPTGSAVTQVCFTQVLSPLPVLTAGSLSFPVVSPTYPWQRAVPANH</sequence>
<dbReference type="EMBL" id="MU274917">
    <property type="protein sequence ID" value="KAI0087648.1"/>
    <property type="molecule type" value="Genomic_DNA"/>
</dbReference>